<dbReference type="AlphaFoldDB" id="A0AAV2NR90"/>
<keyword evidence="2" id="KW-1185">Reference proteome</keyword>
<organism evidence="1 2">
    <name type="scientific">Lasius platythorax</name>
    <dbReference type="NCBI Taxonomy" id="488582"/>
    <lineage>
        <taxon>Eukaryota</taxon>
        <taxon>Metazoa</taxon>
        <taxon>Ecdysozoa</taxon>
        <taxon>Arthropoda</taxon>
        <taxon>Hexapoda</taxon>
        <taxon>Insecta</taxon>
        <taxon>Pterygota</taxon>
        <taxon>Neoptera</taxon>
        <taxon>Endopterygota</taxon>
        <taxon>Hymenoptera</taxon>
        <taxon>Apocrita</taxon>
        <taxon>Aculeata</taxon>
        <taxon>Formicoidea</taxon>
        <taxon>Formicidae</taxon>
        <taxon>Formicinae</taxon>
        <taxon>Lasius</taxon>
        <taxon>Lasius</taxon>
    </lineage>
</organism>
<reference evidence="1" key="1">
    <citation type="submission" date="2024-04" db="EMBL/GenBank/DDBJ databases">
        <authorList>
            <consortium name="Molecular Ecology Group"/>
        </authorList>
    </citation>
    <scope>NUCLEOTIDE SEQUENCE</scope>
</reference>
<sequence>MYLRSRQGAAQGRHEHTREAIGASLAAACGRTDLGSSLSSWAKGGTKRRVTACRYRDLALGSQQPQPRPLRGGSLGRGADSDLVCLKRGMSEGERAAITPRIGWRKLTDPGD</sequence>
<name>A0AAV2NR90_9HYME</name>
<gene>
    <name evidence="1" type="ORF">LPLAT_LOCUS8802</name>
</gene>
<dbReference type="Proteomes" id="UP001497644">
    <property type="component" value="Chromosome 4"/>
</dbReference>
<evidence type="ECO:0000313" key="1">
    <source>
        <dbReference type="EMBL" id="CAL1682974.1"/>
    </source>
</evidence>
<accession>A0AAV2NR90</accession>
<evidence type="ECO:0000313" key="2">
    <source>
        <dbReference type="Proteomes" id="UP001497644"/>
    </source>
</evidence>
<dbReference type="EMBL" id="OZ034827">
    <property type="protein sequence ID" value="CAL1682974.1"/>
    <property type="molecule type" value="Genomic_DNA"/>
</dbReference>
<protein>
    <submittedName>
        <fullName evidence="1">Uncharacterized protein</fullName>
    </submittedName>
</protein>
<proteinExistence type="predicted"/>